<dbReference type="STRING" id="858640.A3K86_03840"/>
<dbReference type="SMART" id="SM00091">
    <property type="entry name" value="PAS"/>
    <property type="match status" value="2"/>
</dbReference>
<dbReference type="InterPro" id="IPR000700">
    <property type="entry name" value="PAS-assoc_C"/>
</dbReference>
<evidence type="ECO:0000256" key="6">
    <source>
        <dbReference type="SAM" id="Coils"/>
    </source>
</evidence>
<evidence type="ECO:0000256" key="2">
    <source>
        <dbReference type="ARBA" id="ARBA00022840"/>
    </source>
</evidence>
<sequence>MSEFVTKQTPDMKLTFVNDAYCDFTGKTRQELIGRSEIDFIYHEDINKLLEFIASITIETPINSGVFRFINKEKQIVWVEWTGRAFFNDYGHIIEYQAVGRDITARKKAREQLQQEVKKRTIELEQLNSDLAQLNSHLNNILTNISDGVFVIDSEGKVEFLNNVLLTNLKTSQSHFEKQLADLIFQTKNSPIHSLLRDGKPFHHFHTLFPSTDGDISCLISGSLLNNNESTTKTSALNEPTNRKAMIIVKPLKEVNKLVNDVSGSHARYTFDDIVTKTPSMRQAIHNAQILSANQSNVLITGESGTGKELFAQSIHNASKRSHGPFIAINCGTIPRDLIGSELFGYSDGAFTGARKGGKPGKFELAQGGTLFLDEIGDMPLEQQVILLRVIQEKRLTRIGGNRAIPTDVRIICATNKSLFDEMNKGNFRQDLYYRLNVMSFKIPPLRERVDDIALLFDCFIKQFSSSISSKSDNQDHYDQELINCINNYTWPGNVRELQNITERLYYIANGGPLTAEYLPARIRHYQQNNHQQSHHQDSYASPHPNVKNSTGGNVDTHPIKSDPTLHAIRDKQQAATIDNEKAILLSSLAQYKGNVSRTAKALGLSRSTLYRKMKLYQVIG</sequence>
<name>A0A178KKZ9_9GAMM</name>
<dbReference type="InterPro" id="IPR025662">
    <property type="entry name" value="Sigma_54_int_dom_ATP-bd_1"/>
</dbReference>
<evidence type="ECO:0000313" key="11">
    <source>
        <dbReference type="EMBL" id="OAN18058.1"/>
    </source>
</evidence>
<dbReference type="SMART" id="SM00086">
    <property type="entry name" value="PAC"/>
    <property type="match status" value="1"/>
</dbReference>
<dbReference type="Pfam" id="PF13426">
    <property type="entry name" value="PAS_9"/>
    <property type="match status" value="2"/>
</dbReference>
<dbReference type="GO" id="GO:0006355">
    <property type="term" value="P:regulation of DNA-templated transcription"/>
    <property type="evidence" value="ECO:0007669"/>
    <property type="project" value="InterPro"/>
</dbReference>
<accession>A0A178KKZ9</accession>
<dbReference type="InterPro" id="IPR035965">
    <property type="entry name" value="PAS-like_dom_sf"/>
</dbReference>
<dbReference type="PANTHER" id="PTHR32071:SF57">
    <property type="entry name" value="C4-DICARBOXYLATE TRANSPORT TRANSCRIPTIONAL REGULATORY PROTEIN DCTD"/>
    <property type="match status" value="1"/>
</dbReference>
<dbReference type="SUPFAM" id="SSF46689">
    <property type="entry name" value="Homeodomain-like"/>
    <property type="match status" value="1"/>
</dbReference>
<keyword evidence="1" id="KW-0547">Nucleotide-binding</keyword>
<feature type="domain" description="PAS" evidence="9">
    <location>
        <begin position="1"/>
        <end position="65"/>
    </location>
</feature>
<evidence type="ECO:0000259" key="8">
    <source>
        <dbReference type="PROSITE" id="PS50045"/>
    </source>
</evidence>
<protein>
    <recommendedName>
        <fullName evidence="13">Sigma-54-dependent Fis family transcriptional regulator</fullName>
    </recommendedName>
</protein>
<dbReference type="Gene3D" id="1.10.8.60">
    <property type="match status" value="1"/>
</dbReference>
<dbReference type="GO" id="GO:0043565">
    <property type="term" value="F:sequence-specific DNA binding"/>
    <property type="evidence" value="ECO:0007669"/>
    <property type="project" value="InterPro"/>
</dbReference>
<dbReference type="InterPro" id="IPR009057">
    <property type="entry name" value="Homeodomain-like_sf"/>
</dbReference>
<reference evidence="11 12" key="1">
    <citation type="submission" date="2016-03" db="EMBL/GenBank/DDBJ databases">
        <title>Photobacterium proteolyticum sp. nov. a protease producing bacterium isolated from ocean sediments of Laizhou Bay.</title>
        <authorList>
            <person name="Li Y."/>
        </authorList>
    </citation>
    <scope>NUCLEOTIDE SEQUENCE [LARGE SCALE GENOMIC DNA]</scope>
    <source>
        <strain evidence="11 12">R-40508</strain>
    </source>
</reference>
<keyword evidence="5" id="KW-0804">Transcription</keyword>
<dbReference type="PANTHER" id="PTHR32071">
    <property type="entry name" value="TRANSCRIPTIONAL REGULATORY PROTEIN"/>
    <property type="match status" value="1"/>
</dbReference>
<proteinExistence type="predicted"/>
<dbReference type="FunFam" id="3.40.50.300:FF:000006">
    <property type="entry name" value="DNA-binding transcriptional regulator NtrC"/>
    <property type="match status" value="1"/>
</dbReference>
<keyword evidence="4" id="KW-0238">DNA-binding</keyword>
<feature type="region of interest" description="Disordered" evidence="7">
    <location>
        <begin position="528"/>
        <end position="563"/>
    </location>
</feature>
<keyword evidence="6" id="KW-0175">Coiled coil</keyword>
<dbReference type="GO" id="GO:0005524">
    <property type="term" value="F:ATP binding"/>
    <property type="evidence" value="ECO:0007669"/>
    <property type="project" value="UniProtKB-KW"/>
</dbReference>
<dbReference type="NCBIfam" id="TIGR00229">
    <property type="entry name" value="sensory_box"/>
    <property type="match status" value="1"/>
</dbReference>
<dbReference type="Pfam" id="PF00158">
    <property type="entry name" value="Sigma54_activat"/>
    <property type="match status" value="1"/>
</dbReference>
<evidence type="ECO:0000256" key="4">
    <source>
        <dbReference type="ARBA" id="ARBA00023125"/>
    </source>
</evidence>
<dbReference type="InterPro" id="IPR002197">
    <property type="entry name" value="HTH_Fis"/>
</dbReference>
<dbReference type="PROSITE" id="PS50113">
    <property type="entry name" value="PAC"/>
    <property type="match status" value="1"/>
</dbReference>
<evidence type="ECO:0008006" key="13">
    <source>
        <dbReference type="Google" id="ProtNLM"/>
    </source>
</evidence>
<dbReference type="InterPro" id="IPR000014">
    <property type="entry name" value="PAS"/>
</dbReference>
<dbReference type="InterPro" id="IPR003593">
    <property type="entry name" value="AAA+_ATPase"/>
</dbReference>
<feature type="domain" description="Sigma-54 factor interaction" evidence="8">
    <location>
        <begin position="274"/>
        <end position="507"/>
    </location>
</feature>
<dbReference type="PROSITE" id="PS00675">
    <property type="entry name" value="SIGMA54_INTERACT_1"/>
    <property type="match status" value="1"/>
</dbReference>
<dbReference type="PROSITE" id="PS50045">
    <property type="entry name" value="SIGMA54_INTERACT_4"/>
    <property type="match status" value="1"/>
</dbReference>
<evidence type="ECO:0000256" key="3">
    <source>
        <dbReference type="ARBA" id="ARBA00023015"/>
    </source>
</evidence>
<dbReference type="Proteomes" id="UP000078503">
    <property type="component" value="Unassembled WGS sequence"/>
</dbReference>
<keyword evidence="12" id="KW-1185">Reference proteome</keyword>
<dbReference type="InterPro" id="IPR001610">
    <property type="entry name" value="PAC"/>
</dbReference>
<keyword evidence="3" id="KW-0805">Transcription regulation</keyword>
<gene>
    <name evidence="11" type="ORF">A3K86_03840</name>
</gene>
<dbReference type="Pfam" id="PF02954">
    <property type="entry name" value="HTH_8"/>
    <property type="match status" value="1"/>
</dbReference>
<dbReference type="PROSITE" id="PS00676">
    <property type="entry name" value="SIGMA54_INTERACT_2"/>
    <property type="match status" value="1"/>
</dbReference>
<dbReference type="SMART" id="SM00382">
    <property type="entry name" value="AAA"/>
    <property type="match status" value="1"/>
</dbReference>
<dbReference type="Gene3D" id="1.10.10.60">
    <property type="entry name" value="Homeodomain-like"/>
    <property type="match status" value="1"/>
</dbReference>
<dbReference type="InterPro" id="IPR025944">
    <property type="entry name" value="Sigma_54_int_dom_CS"/>
</dbReference>
<dbReference type="PROSITE" id="PS50112">
    <property type="entry name" value="PAS"/>
    <property type="match status" value="1"/>
</dbReference>
<feature type="coiled-coil region" evidence="6">
    <location>
        <begin position="110"/>
        <end position="144"/>
    </location>
</feature>
<evidence type="ECO:0000313" key="12">
    <source>
        <dbReference type="Proteomes" id="UP000078503"/>
    </source>
</evidence>
<evidence type="ECO:0000256" key="7">
    <source>
        <dbReference type="SAM" id="MobiDB-lite"/>
    </source>
</evidence>
<dbReference type="Gene3D" id="3.40.50.300">
    <property type="entry name" value="P-loop containing nucleotide triphosphate hydrolases"/>
    <property type="match status" value="1"/>
</dbReference>
<dbReference type="InterPro" id="IPR027417">
    <property type="entry name" value="P-loop_NTPase"/>
</dbReference>
<dbReference type="SUPFAM" id="SSF55785">
    <property type="entry name" value="PYP-like sensor domain (PAS domain)"/>
    <property type="match status" value="2"/>
</dbReference>
<dbReference type="CDD" id="cd00009">
    <property type="entry name" value="AAA"/>
    <property type="match status" value="1"/>
</dbReference>
<dbReference type="EMBL" id="LVHF01000012">
    <property type="protein sequence ID" value="OAN18058.1"/>
    <property type="molecule type" value="Genomic_DNA"/>
</dbReference>
<evidence type="ECO:0000259" key="10">
    <source>
        <dbReference type="PROSITE" id="PS50113"/>
    </source>
</evidence>
<dbReference type="InterPro" id="IPR002078">
    <property type="entry name" value="Sigma_54_int"/>
</dbReference>
<dbReference type="InterPro" id="IPR058031">
    <property type="entry name" value="AAA_lid_NorR"/>
</dbReference>
<evidence type="ECO:0000259" key="9">
    <source>
        <dbReference type="PROSITE" id="PS50112"/>
    </source>
</evidence>
<comment type="caution">
    <text evidence="11">The sequence shown here is derived from an EMBL/GenBank/DDBJ whole genome shotgun (WGS) entry which is preliminary data.</text>
</comment>
<dbReference type="AlphaFoldDB" id="A0A178KKZ9"/>
<dbReference type="PROSITE" id="PS00688">
    <property type="entry name" value="SIGMA54_INTERACT_3"/>
    <property type="match status" value="1"/>
</dbReference>
<dbReference type="Pfam" id="PF25601">
    <property type="entry name" value="AAA_lid_14"/>
    <property type="match status" value="1"/>
</dbReference>
<evidence type="ECO:0000256" key="1">
    <source>
        <dbReference type="ARBA" id="ARBA00022741"/>
    </source>
</evidence>
<keyword evidence="2" id="KW-0067">ATP-binding</keyword>
<dbReference type="SUPFAM" id="SSF52540">
    <property type="entry name" value="P-loop containing nucleoside triphosphate hydrolases"/>
    <property type="match status" value="1"/>
</dbReference>
<organism evidence="11 12">
    <name type="scientific">Photobacterium jeanii</name>
    <dbReference type="NCBI Taxonomy" id="858640"/>
    <lineage>
        <taxon>Bacteria</taxon>
        <taxon>Pseudomonadati</taxon>
        <taxon>Pseudomonadota</taxon>
        <taxon>Gammaproteobacteria</taxon>
        <taxon>Vibrionales</taxon>
        <taxon>Vibrionaceae</taxon>
        <taxon>Photobacterium</taxon>
    </lineage>
</organism>
<dbReference type="PRINTS" id="PR01590">
    <property type="entry name" value="HTHFIS"/>
</dbReference>
<dbReference type="Gene3D" id="3.30.450.20">
    <property type="entry name" value="PAS domain"/>
    <property type="match status" value="2"/>
</dbReference>
<dbReference type="CDD" id="cd00130">
    <property type="entry name" value="PAS"/>
    <property type="match status" value="1"/>
</dbReference>
<dbReference type="InterPro" id="IPR025943">
    <property type="entry name" value="Sigma_54_int_dom_ATP-bd_2"/>
</dbReference>
<feature type="domain" description="PAC" evidence="10">
    <location>
        <begin position="63"/>
        <end position="115"/>
    </location>
</feature>
<evidence type="ECO:0000256" key="5">
    <source>
        <dbReference type="ARBA" id="ARBA00023163"/>
    </source>
</evidence>